<dbReference type="Pfam" id="PF05569">
    <property type="entry name" value="Peptidase_M56"/>
    <property type="match status" value="1"/>
</dbReference>
<evidence type="ECO:0000259" key="3">
    <source>
        <dbReference type="Pfam" id="PF05569"/>
    </source>
</evidence>
<dbReference type="PANTHER" id="PTHR34978">
    <property type="entry name" value="POSSIBLE SENSOR-TRANSDUCER PROTEIN BLAR"/>
    <property type="match status" value="1"/>
</dbReference>
<gene>
    <name evidence="5" type="ORF">RN605_02830</name>
    <name evidence="4" type="ORF">RN608_09530</name>
</gene>
<name>A0AA96J5A9_9FLAO</name>
<evidence type="ECO:0000313" key="5">
    <source>
        <dbReference type="EMBL" id="WNM22305.1"/>
    </source>
</evidence>
<evidence type="ECO:0000256" key="1">
    <source>
        <dbReference type="SAM" id="MobiDB-lite"/>
    </source>
</evidence>
<dbReference type="EMBL" id="CP134878">
    <property type="protein sequence ID" value="WNM18254.1"/>
    <property type="molecule type" value="Genomic_DNA"/>
</dbReference>
<dbReference type="PANTHER" id="PTHR34978:SF3">
    <property type="entry name" value="SLR0241 PROTEIN"/>
    <property type="match status" value="1"/>
</dbReference>
<dbReference type="KEGG" id="fcj:RN605_02830"/>
<dbReference type="CDD" id="cd07341">
    <property type="entry name" value="M56_BlaR1_MecR1_like"/>
    <property type="match status" value="1"/>
</dbReference>
<dbReference type="InterPro" id="IPR052173">
    <property type="entry name" value="Beta-lactam_resp_regulator"/>
</dbReference>
<dbReference type="Proteomes" id="UP001304515">
    <property type="component" value="Chromosome"/>
</dbReference>
<keyword evidence="2" id="KW-0812">Transmembrane</keyword>
<reference evidence="5 6" key="1">
    <citation type="submission" date="2023-09" db="EMBL/GenBank/DDBJ databases">
        <title>Flavobacterium sp. a novel bacteria isolate from Pepper rhizosphere.</title>
        <authorList>
            <person name="Peng Y."/>
            <person name="Lee J."/>
        </authorList>
    </citation>
    <scope>NUCLEOTIDE SEQUENCE [LARGE SCALE GENOMIC DNA]</scope>
    <source>
        <strain evidence="4">PMR2A8</strain>
        <strain evidence="5 6">PMTSA4</strain>
    </source>
</reference>
<keyword evidence="2" id="KW-0472">Membrane</keyword>
<protein>
    <submittedName>
        <fullName evidence="5">M56 family metallopeptidase</fullName>
    </submittedName>
</protein>
<dbReference type="RefSeq" id="WP_313322021.1">
    <property type="nucleotide sequence ID" value="NZ_CP134878.1"/>
</dbReference>
<evidence type="ECO:0000313" key="6">
    <source>
        <dbReference type="Proteomes" id="UP001304515"/>
    </source>
</evidence>
<sequence>METLLIYIFKSCGLMAMFYIAYMMLLRKETFFTTNRWFLLSGLFTSVLLPLFFIKKVILVDAPKPSLEELATYTATNTTKLKEIPAAVETFDWIQILWISYFTIALLLVLKIVFSFFSLYKLLYKEQVVKQENFKLINLNKNIAPFSFFNYVVLNPSLYTEAELQSILLHEKIHSQQKHSIDVLVTKLFCIVFWFNPIVWLYKKAVLQNLEYIADQKATAQLEDKKSYQIALLKAVTNQSCLSITNNFYQSLIKKRIVMLNTNQSHKRNSWKYALIIPALIGFVFLFQIKTIAQEKIAKIVWNEKSIADSGDDVSVTITKKTTDAELKRKAKKLKEEHDVKLKYSKVKRNNDGEITAIKLEYKDKNGNKGVSQINGDEPIAPIQFYKTDNKIGFGKPKGIHFVGNGKSVAINGDKIRIIAPEAPESPEVPEAPEAPEWTGDFDFDFNFSDNMDDVKKIIIQNGKTPKVIVNGKVVTDKAKIKKMLKGNGKNKNYNFVFSSDEDGPHEIIIDNEKIMEITNDAMEKAMVEIKRVRPEVREKVRAEMAKARAEISKSRAEMDKAREEMRQYKPESEKERAEMIKTREEIEKVRAELDRTRAELEKEKAKLKK</sequence>
<dbReference type="InterPro" id="IPR008756">
    <property type="entry name" value="Peptidase_M56"/>
</dbReference>
<organism evidence="5 6">
    <name type="scientific">Flavobacterium capsici</name>
    <dbReference type="NCBI Taxonomy" id="3075618"/>
    <lineage>
        <taxon>Bacteria</taxon>
        <taxon>Pseudomonadati</taxon>
        <taxon>Bacteroidota</taxon>
        <taxon>Flavobacteriia</taxon>
        <taxon>Flavobacteriales</taxon>
        <taxon>Flavobacteriaceae</taxon>
        <taxon>Flavobacterium</taxon>
    </lineage>
</organism>
<accession>A0AA96J7F4</accession>
<feature type="transmembrane region" description="Helical" evidence="2">
    <location>
        <begin position="270"/>
        <end position="289"/>
    </location>
</feature>
<feature type="transmembrane region" description="Helical" evidence="2">
    <location>
        <begin position="98"/>
        <end position="120"/>
    </location>
</feature>
<evidence type="ECO:0000313" key="4">
    <source>
        <dbReference type="EMBL" id="WNM18254.1"/>
    </source>
</evidence>
<feature type="transmembrane region" description="Helical" evidence="2">
    <location>
        <begin position="6"/>
        <end position="25"/>
    </location>
</feature>
<proteinExistence type="predicted"/>
<accession>A0AA96J5A9</accession>
<feature type="domain" description="Peptidase M56" evidence="3">
    <location>
        <begin position="19"/>
        <end position="260"/>
    </location>
</feature>
<evidence type="ECO:0000256" key="2">
    <source>
        <dbReference type="SAM" id="Phobius"/>
    </source>
</evidence>
<dbReference type="AlphaFoldDB" id="A0AA96J5A9"/>
<dbReference type="EMBL" id="CP134890">
    <property type="protein sequence ID" value="WNM22305.1"/>
    <property type="molecule type" value="Genomic_DNA"/>
</dbReference>
<keyword evidence="6" id="KW-1185">Reference proteome</keyword>
<feature type="transmembrane region" description="Helical" evidence="2">
    <location>
        <begin position="37"/>
        <end position="54"/>
    </location>
</feature>
<keyword evidence="2" id="KW-1133">Transmembrane helix</keyword>
<feature type="region of interest" description="Disordered" evidence="1">
    <location>
        <begin position="552"/>
        <end position="581"/>
    </location>
</feature>